<accession>K6YC20</accession>
<dbReference type="OrthoDB" id="9806939at2"/>
<dbReference type="Gene3D" id="2.40.420.20">
    <property type="match status" value="1"/>
</dbReference>
<comment type="similarity">
    <text evidence="1">Belongs to the membrane fusion protein (MFP) (TC 8.A.1) family.</text>
</comment>
<evidence type="ECO:0000313" key="7">
    <source>
        <dbReference type="EMBL" id="GAC21496.1"/>
    </source>
</evidence>
<evidence type="ECO:0000259" key="4">
    <source>
        <dbReference type="Pfam" id="PF25917"/>
    </source>
</evidence>
<dbReference type="Gene3D" id="2.40.30.170">
    <property type="match status" value="1"/>
</dbReference>
<dbReference type="InterPro" id="IPR006143">
    <property type="entry name" value="RND_pump_MFP"/>
</dbReference>
<dbReference type="STRING" id="493475.GARC_4554"/>
<dbReference type="InterPro" id="IPR058637">
    <property type="entry name" value="YknX-like_C"/>
</dbReference>
<feature type="coiled-coil region" evidence="2">
    <location>
        <begin position="107"/>
        <end position="158"/>
    </location>
</feature>
<feature type="domain" description="CusB-like beta-barrel" evidence="5">
    <location>
        <begin position="200"/>
        <end position="274"/>
    </location>
</feature>
<evidence type="ECO:0000259" key="6">
    <source>
        <dbReference type="Pfam" id="PF25989"/>
    </source>
</evidence>
<dbReference type="FunFam" id="2.40.30.170:FF:000010">
    <property type="entry name" value="Efflux RND transporter periplasmic adaptor subunit"/>
    <property type="match status" value="1"/>
</dbReference>
<dbReference type="AlphaFoldDB" id="K6YC20"/>
<dbReference type="Gene3D" id="2.40.50.100">
    <property type="match status" value="1"/>
</dbReference>
<dbReference type="InterPro" id="IPR058792">
    <property type="entry name" value="Beta-barrel_RND_2"/>
</dbReference>
<feature type="domain" description="YknX-like C-terminal permuted SH3-like" evidence="6">
    <location>
        <begin position="279"/>
        <end position="345"/>
    </location>
</feature>
<feature type="transmembrane region" description="Helical" evidence="3">
    <location>
        <begin position="7"/>
        <end position="26"/>
    </location>
</feature>
<protein>
    <submittedName>
        <fullName evidence="7">HlyD family secretion protein</fullName>
    </submittedName>
</protein>
<keyword evidence="8" id="KW-1185">Reference proteome</keyword>
<sequence length="353" mass="38619">MSKGLKFSPLLIAAVLCIGLVVYLYLPKDVSQQVNQASVTFVKVHRTAEEDFEVVVEALGTGKANESVFITTQTSDIVQKIHFDDGDLVKQGQLLLELNDTEEKAKLTALDVNLQEALRQLNRITNLAKNNVASEQLLDEQQAKVNVLKAEMDVAKTQLDELFVRTPFDGVLGVRQISVGALVTPGDVITTLDDLSIIKVDFDIAESHLASVALGQLVRATSIAYPDQIFEGKITSIASRVNASTRSVQIRANIKNQDLKLRPGMLLQILLQKQVLKTLVLPEIVLVPAEDKQFVFVVKDNQVELVEVKVGLRKPGKVQILSGLQVGDVVVTEGTLKLRSGSKVTFDTANSEE</sequence>
<keyword evidence="2" id="KW-0175">Coiled coil</keyword>
<gene>
    <name evidence="7" type="ORF">GARC_4554</name>
</gene>
<evidence type="ECO:0000256" key="1">
    <source>
        <dbReference type="ARBA" id="ARBA00009477"/>
    </source>
</evidence>
<dbReference type="Proteomes" id="UP000006327">
    <property type="component" value="Unassembled WGS sequence"/>
</dbReference>
<evidence type="ECO:0000256" key="3">
    <source>
        <dbReference type="SAM" id="Phobius"/>
    </source>
</evidence>
<dbReference type="EMBL" id="BAEO01000062">
    <property type="protein sequence ID" value="GAC21496.1"/>
    <property type="molecule type" value="Genomic_DNA"/>
</dbReference>
<keyword evidence="3" id="KW-0472">Membrane</keyword>
<evidence type="ECO:0000256" key="2">
    <source>
        <dbReference type="SAM" id="Coils"/>
    </source>
</evidence>
<dbReference type="Pfam" id="PF25917">
    <property type="entry name" value="BSH_RND"/>
    <property type="match status" value="1"/>
</dbReference>
<dbReference type="Gene3D" id="1.10.287.470">
    <property type="entry name" value="Helix hairpin bin"/>
    <property type="match status" value="1"/>
</dbReference>
<dbReference type="InterPro" id="IPR058625">
    <property type="entry name" value="MdtA-like_BSH"/>
</dbReference>
<dbReference type="SUPFAM" id="SSF111369">
    <property type="entry name" value="HlyD-like secretion proteins"/>
    <property type="match status" value="1"/>
</dbReference>
<dbReference type="Pfam" id="PF25989">
    <property type="entry name" value="YknX_C"/>
    <property type="match status" value="1"/>
</dbReference>
<dbReference type="Pfam" id="PF25954">
    <property type="entry name" value="Beta-barrel_RND_2"/>
    <property type="match status" value="1"/>
</dbReference>
<dbReference type="GO" id="GO:0015562">
    <property type="term" value="F:efflux transmembrane transporter activity"/>
    <property type="evidence" value="ECO:0007669"/>
    <property type="project" value="TreeGrafter"/>
</dbReference>
<organism evidence="7 8">
    <name type="scientific">Paraglaciecola arctica BSs20135</name>
    <dbReference type="NCBI Taxonomy" id="493475"/>
    <lineage>
        <taxon>Bacteria</taxon>
        <taxon>Pseudomonadati</taxon>
        <taxon>Pseudomonadota</taxon>
        <taxon>Gammaproteobacteria</taxon>
        <taxon>Alteromonadales</taxon>
        <taxon>Alteromonadaceae</taxon>
        <taxon>Paraglaciecola</taxon>
    </lineage>
</organism>
<dbReference type="RefSeq" id="WP_007624503.1">
    <property type="nucleotide sequence ID" value="NZ_BAEO01000062.1"/>
</dbReference>
<keyword evidence="3" id="KW-1133">Transmembrane helix</keyword>
<evidence type="ECO:0000259" key="5">
    <source>
        <dbReference type="Pfam" id="PF25954"/>
    </source>
</evidence>
<dbReference type="PANTHER" id="PTHR30469">
    <property type="entry name" value="MULTIDRUG RESISTANCE PROTEIN MDTA"/>
    <property type="match status" value="1"/>
</dbReference>
<dbReference type="eggNOG" id="COG0845">
    <property type="taxonomic scope" value="Bacteria"/>
</dbReference>
<comment type="caution">
    <text evidence="7">The sequence shown here is derived from an EMBL/GenBank/DDBJ whole genome shotgun (WGS) entry which is preliminary data.</text>
</comment>
<keyword evidence="3" id="KW-0812">Transmembrane</keyword>
<dbReference type="PANTHER" id="PTHR30469:SF16">
    <property type="entry name" value="HAE1 FAMILY EFFLUX PUMP MFP COMPONENT"/>
    <property type="match status" value="1"/>
</dbReference>
<feature type="domain" description="Multidrug resistance protein MdtA-like barrel-sandwich hybrid" evidence="4">
    <location>
        <begin position="67"/>
        <end position="187"/>
    </location>
</feature>
<dbReference type="NCBIfam" id="TIGR01730">
    <property type="entry name" value="RND_mfp"/>
    <property type="match status" value="1"/>
</dbReference>
<reference evidence="7 8" key="1">
    <citation type="journal article" date="2017" name="Antonie Van Leeuwenhoek">
        <title>Rhizobium rhizosphaerae sp. nov., a novel species isolated from rice rhizosphere.</title>
        <authorList>
            <person name="Zhao J.J."/>
            <person name="Zhang J."/>
            <person name="Zhang R.J."/>
            <person name="Zhang C.W."/>
            <person name="Yin H.Q."/>
            <person name="Zhang X.X."/>
        </authorList>
    </citation>
    <scope>NUCLEOTIDE SEQUENCE [LARGE SCALE GENOMIC DNA]</scope>
    <source>
        <strain evidence="7 8">BSs20135</strain>
    </source>
</reference>
<name>K6YC20_9ALTE</name>
<evidence type="ECO:0000313" key="8">
    <source>
        <dbReference type="Proteomes" id="UP000006327"/>
    </source>
</evidence>
<dbReference type="GO" id="GO:1990281">
    <property type="term" value="C:efflux pump complex"/>
    <property type="evidence" value="ECO:0007669"/>
    <property type="project" value="TreeGrafter"/>
</dbReference>
<proteinExistence type="inferred from homology"/>